<organism evidence="11 12">
    <name type="scientific">Ophiocordyceps polyrhachis-furcata BCC 54312</name>
    <dbReference type="NCBI Taxonomy" id="1330021"/>
    <lineage>
        <taxon>Eukaryota</taxon>
        <taxon>Fungi</taxon>
        <taxon>Dikarya</taxon>
        <taxon>Ascomycota</taxon>
        <taxon>Pezizomycotina</taxon>
        <taxon>Sordariomycetes</taxon>
        <taxon>Hypocreomycetidae</taxon>
        <taxon>Hypocreales</taxon>
        <taxon>Ophiocordycipitaceae</taxon>
        <taxon>Ophiocordyceps</taxon>
    </lineage>
</organism>
<dbReference type="InterPro" id="IPR011009">
    <property type="entry name" value="Kinase-like_dom_sf"/>
</dbReference>
<dbReference type="SUPFAM" id="SSF56112">
    <property type="entry name" value="Protein kinase-like (PK-like)"/>
    <property type="match status" value="1"/>
</dbReference>
<dbReference type="AlphaFoldDB" id="A0A367LR57"/>
<feature type="domain" description="Serine/threonine-protein kinase haspin C-terminal" evidence="10">
    <location>
        <begin position="320"/>
        <end position="427"/>
    </location>
</feature>
<dbReference type="STRING" id="1330021.A0A367LR57"/>
<comment type="caution">
    <text evidence="11">The sequence shown here is derived from an EMBL/GenBank/DDBJ whole genome shotgun (WGS) entry which is preliminary data.</text>
</comment>
<evidence type="ECO:0000256" key="1">
    <source>
        <dbReference type="ARBA" id="ARBA00012513"/>
    </source>
</evidence>
<evidence type="ECO:0000256" key="3">
    <source>
        <dbReference type="ARBA" id="ARBA00022679"/>
    </source>
</evidence>
<keyword evidence="6" id="KW-0067">ATP-binding</keyword>
<keyword evidence="4" id="KW-0547">Nucleotide-binding</keyword>
<dbReference type="OrthoDB" id="21018at2759"/>
<evidence type="ECO:0000256" key="7">
    <source>
        <dbReference type="ARBA" id="ARBA00047899"/>
    </source>
</evidence>
<name>A0A367LR57_9HYPO</name>
<gene>
    <name evidence="11" type="ORF">L249_2181</name>
</gene>
<comment type="catalytic activity">
    <reaction evidence="8">
        <text>L-seryl-[protein] + ATP = O-phospho-L-seryl-[protein] + ADP + H(+)</text>
        <dbReference type="Rhea" id="RHEA:17989"/>
        <dbReference type="Rhea" id="RHEA-COMP:9863"/>
        <dbReference type="Rhea" id="RHEA-COMP:11604"/>
        <dbReference type="ChEBI" id="CHEBI:15378"/>
        <dbReference type="ChEBI" id="CHEBI:29999"/>
        <dbReference type="ChEBI" id="CHEBI:30616"/>
        <dbReference type="ChEBI" id="CHEBI:83421"/>
        <dbReference type="ChEBI" id="CHEBI:456216"/>
        <dbReference type="EC" id="2.7.11.1"/>
    </reaction>
</comment>
<dbReference type="GO" id="GO:0005524">
    <property type="term" value="F:ATP binding"/>
    <property type="evidence" value="ECO:0007669"/>
    <property type="project" value="UniProtKB-KW"/>
</dbReference>
<dbReference type="PANTHER" id="PTHR24419">
    <property type="entry name" value="INTERLEUKIN-1 RECEPTOR-ASSOCIATED KINASE"/>
    <property type="match status" value="1"/>
</dbReference>
<keyword evidence="12" id="KW-1185">Reference proteome</keyword>
<dbReference type="GO" id="GO:0000278">
    <property type="term" value="P:mitotic cell cycle"/>
    <property type="evidence" value="ECO:0007669"/>
    <property type="project" value="TreeGrafter"/>
</dbReference>
<accession>A0A367LR57</accession>
<evidence type="ECO:0000313" key="12">
    <source>
        <dbReference type="Proteomes" id="UP000253664"/>
    </source>
</evidence>
<evidence type="ECO:0000256" key="6">
    <source>
        <dbReference type="ARBA" id="ARBA00022840"/>
    </source>
</evidence>
<dbReference type="Proteomes" id="UP000253664">
    <property type="component" value="Unassembled WGS sequence"/>
</dbReference>
<dbReference type="Gene3D" id="3.30.200.20">
    <property type="entry name" value="Phosphorylase Kinase, domain 1"/>
    <property type="match status" value="1"/>
</dbReference>
<keyword evidence="3" id="KW-0808">Transferase</keyword>
<evidence type="ECO:0000256" key="5">
    <source>
        <dbReference type="ARBA" id="ARBA00022777"/>
    </source>
</evidence>
<feature type="region of interest" description="Disordered" evidence="9">
    <location>
        <begin position="459"/>
        <end position="483"/>
    </location>
</feature>
<reference evidence="11 12" key="1">
    <citation type="journal article" date="2015" name="BMC Genomics">
        <title>Insights from the genome of Ophiocordyceps polyrhachis-furcata to pathogenicity and host specificity in insect fungi.</title>
        <authorList>
            <person name="Wichadakul D."/>
            <person name="Kobmoo N."/>
            <person name="Ingsriswang S."/>
            <person name="Tangphatsornruang S."/>
            <person name="Chantasingh D."/>
            <person name="Luangsa-ard J.J."/>
            <person name="Eurwilaichitr L."/>
        </authorList>
    </citation>
    <scope>NUCLEOTIDE SEQUENCE [LARGE SCALE GENOMIC DNA]</scope>
    <source>
        <strain evidence="11 12">BCC 54312</strain>
    </source>
</reference>
<evidence type="ECO:0000313" key="11">
    <source>
        <dbReference type="EMBL" id="RCI16909.1"/>
    </source>
</evidence>
<sequence length="483" mass="54524">MPRTAAARKYGKPSKRSKAERLFAELLQSPLRRPAVDDDVTCIAQKLDTLHITRRALRPCSPSKRPSSPRKDTDGSLRILSWEDVCPVGDDIVKIAEASYAEVYRVRNERGTSIIKAIRLESPIKPQTKAQVRSGLVDEEPHPEEDVDGELQVSEWLADVPGFVIYKEKYLVRGRATRQLLEAHRAFQQRMKRQDPGRAQFYPSPSRYLDDTSFLVVELGDAGTALEDWHVEDESQLWDIFLLEAVALARAEHHAKFEHRDLHEGNICVRRVSPARKRDGPGFFGYSGLDMTILDYGLSRAQNPSDDGAKPVAFDLEKDLGLFSSTHASQCAVYRRMRSYLLRRDRKCIPPDGHRTPYAGGVDGPLSWDVYAPYTNVLWLAYLYHYLGQSFGGSKRELSRFEKETEELWRHLDPDAADDVSCFGSAADVVNFAVEAGWIQQGQLAGTAASLLDKEDSIIVSSRGEDEPTTPGTRRTRRRRRAP</sequence>
<evidence type="ECO:0000259" key="10">
    <source>
        <dbReference type="SMART" id="SM01331"/>
    </source>
</evidence>
<dbReference type="EMBL" id="LKCN02000001">
    <property type="protein sequence ID" value="RCI16909.1"/>
    <property type="molecule type" value="Genomic_DNA"/>
</dbReference>
<keyword evidence="5" id="KW-0418">Kinase</keyword>
<dbReference type="EC" id="2.7.11.1" evidence="1"/>
<dbReference type="Pfam" id="PF12330">
    <property type="entry name" value="Haspin_kinase"/>
    <property type="match status" value="1"/>
</dbReference>
<comment type="catalytic activity">
    <reaction evidence="7">
        <text>L-threonyl-[protein] + ATP = O-phospho-L-threonyl-[protein] + ADP + H(+)</text>
        <dbReference type="Rhea" id="RHEA:46608"/>
        <dbReference type="Rhea" id="RHEA-COMP:11060"/>
        <dbReference type="Rhea" id="RHEA-COMP:11605"/>
        <dbReference type="ChEBI" id="CHEBI:15378"/>
        <dbReference type="ChEBI" id="CHEBI:30013"/>
        <dbReference type="ChEBI" id="CHEBI:30616"/>
        <dbReference type="ChEBI" id="CHEBI:61977"/>
        <dbReference type="ChEBI" id="CHEBI:456216"/>
        <dbReference type="EC" id="2.7.11.1"/>
    </reaction>
</comment>
<protein>
    <recommendedName>
        <fullName evidence="1">non-specific serine/threonine protein kinase</fullName>
        <ecNumber evidence="1">2.7.11.1</ecNumber>
    </recommendedName>
</protein>
<evidence type="ECO:0000256" key="9">
    <source>
        <dbReference type="SAM" id="MobiDB-lite"/>
    </source>
</evidence>
<evidence type="ECO:0000256" key="4">
    <source>
        <dbReference type="ARBA" id="ARBA00022741"/>
    </source>
</evidence>
<dbReference type="GO" id="GO:0005634">
    <property type="term" value="C:nucleus"/>
    <property type="evidence" value="ECO:0007669"/>
    <property type="project" value="TreeGrafter"/>
</dbReference>
<dbReference type="GO" id="GO:0035556">
    <property type="term" value="P:intracellular signal transduction"/>
    <property type="evidence" value="ECO:0007669"/>
    <property type="project" value="TreeGrafter"/>
</dbReference>
<proteinExistence type="predicted"/>
<evidence type="ECO:0000256" key="8">
    <source>
        <dbReference type="ARBA" id="ARBA00048679"/>
    </source>
</evidence>
<dbReference type="GO" id="GO:0005737">
    <property type="term" value="C:cytoplasm"/>
    <property type="evidence" value="ECO:0007669"/>
    <property type="project" value="TreeGrafter"/>
</dbReference>
<dbReference type="SMART" id="SM01331">
    <property type="entry name" value="DUF3635"/>
    <property type="match status" value="1"/>
</dbReference>
<keyword evidence="2" id="KW-0723">Serine/threonine-protein kinase</keyword>
<dbReference type="PANTHER" id="PTHR24419:SF18">
    <property type="entry name" value="SERINE_THREONINE-PROTEIN KINASE HASPIN"/>
    <property type="match status" value="1"/>
</dbReference>
<dbReference type="InterPro" id="IPR024604">
    <property type="entry name" value="GSG2_C"/>
</dbReference>
<dbReference type="Gene3D" id="1.10.510.10">
    <property type="entry name" value="Transferase(Phosphotransferase) domain 1"/>
    <property type="match status" value="1"/>
</dbReference>
<feature type="compositionally biased region" description="Basic residues" evidence="9">
    <location>
        <begin position="474"/>
        <end position="483"/>
    </location>
</feature>
<evidence type="ECO:0000256" key="2">
    <source>
        <dbReference type="ARBA" id="ARBA00022527"/>
    </source>
</evidence>
<dbReference type="GO" id="GO:0072354">
    <property type="term" value="F:histone H3T3 kinase activity"/>
    <property type="evidence" value="ECO:0007669"/>
    <property type="project" value="TreeGrafter"/>
</dbReference>